<proteinExistence type="predicted"/>
<gene>
    <name evidence="1" type="ORF">N7Z68_12100</name>
</gene>
<keyword evidence="2" id="KW-1185">Reference proteome</keyword>
<reference evidence="1" key="1">
    <citation type="submission" date="2024-05" db="EMBL/GenBank/DDBJ databases">
        <title>Alkalihalobacillus sp. strain MEB203 novel alkaliphilic bacterium from Lonar Lake, India.</title>
        <authorList>
            <person name="Joshi A."/>
            <person name="Thite S."/>
            <person name="Mengade P."/>
        </authorList>
    </citation>
    <scope>NUCLEOTIDE SEQUENCE</scope>
    <source>
        <strain evidence="1">MEB 203</strain>
    </source>
</reference>
<dbReference type="RefSeq" id="WP_275118738.1">
    <property type="nucleotide sequence ID" value="NZ_JAOTPO010000007.1"/>
</dbReference>
<evidence type="ECO:0000313" key="1">
    <source>
        <dbReference type="EMBL" id="MDE5414125.1"/>
    </source>
</evidence>
<dbReference type="EMBL" id="JAOTPO010000007">
    <property type="protein sequence ID" value="MDE5414125.1"/>
    <property type="molecule type" value="Genomic_DNA"/>
</dbReference>
<comment type="caution">
    <text evidence="1">The sequence shown here is derived from an EMBL/GenBank/DDBJ whole genome shotgun (WGS) entry which is preliminary data.</text>
</comment>
<dbReference type="Proteomes" id="UP001148125">
    <property type="component" value="Unassembled WGS sequence"/>
</dbReference>
<organism evidence="1 2">
    <name type="scientific">Alkalihalobacterium chitinilyticum</name>
    <dbReference type="NCBI Taxonomy" id="2980103"/>
    <lineage>
        <taxon>Bacteria</taxon>
        <taxon>Bacillati</taxon>
        <taxon>Bacillota</taxon>
        <taxon>Bacilli</taxon>
        <taxon>Bacillales</taxon>
        <taxon>Bacillaceae</taxon>
        <taxon>Alkalihalobacterium</taxon>
    </lineage>
</organism>
<sequence length="99" mass="11948">MSNKNLQKCVEDFVEARLESILTSTEYEMYIETLYKELEEKMFEMTKEESEEEIRSKLDEIKSNIYEQIFAQNKATYKYAVRDTMSLMINNYIVPKKFE</sequence>
<protein>
    <submittedName>
        <fullName evidence="1">Uncharacterized protein</fullName>
    </submittedName>
</protein>
<evidence type="ECO:0000313" key="2">
    <source>
        <dbReference type="Proteomes" id="UP001148125"/>
    </source>
</evidence>
<name>A0ABT5VF92_9BACI</name>
<accession>A0ABT5VF92</accession>